<dbReference type="AlphaFoldDB" id="A0A0R3TIM6"/>
<sequence>MEVSDAISGKANLETPVMGSSLTTPTIVETSTMTTTSSCSGKRSIITPTANTTDGEGDIQEYGTADFLCRVISKDVFLSRYVP</sequence>
<accession>A0A0R3TIM6</accession>
<protein>
    <submittedName>
        <fullName evidence="2 4">Uncharacterized protein</fullName>
    </submittedName>
</protein>
<evidence type="ECO:0000313" key="4">
    <source>
        <dbReference type="WBParaSite" id="HNAJ_0000691701-mRNA-1"/>
    </source>
</evidence>
<reference evidence="2 3" key="2">
    <citation type="submission" date="2018-11" db="EMBL/GenBank/DDBJ databases">
        <authorList>
            <consortium name="Pathogen Informatics"/>
        </authorList>
    </citation>
    <scope>NUCLEOTIDE SEQUENCE [LARGE SCALE GENOMIC DNA]</scope>
</reference>
<feature type="region of interest" description="Disordered" evidence="1">
    <location>
        <begin position="1"/>
        <end position="25"/>
    </location>
</feature>
<organism evidence="4">
    <name type="scientific">Rodentolepis nana</name>
    <name type="common">Dwarf tapeworm</name>
    <name type="synonym">Hymenolepis nana</name>
    <dbReference type="NCBI Taxonomy" id="102285"/>
    <lineage>
        <taxon>Eukaryota</taxon>
        <taxon>Metazoa</taxon>
        <taxon>Spiralia</taxon>
        <taxon>Lophotrochozoa</taxon>
        <taxon>Platyhelminthes</taxon>
        <taxon>Cestoda</taxon>
        <taxon>Eucestoda</taxon>
        <taxon>Cyclophyllidea</taxon>
        <taxon>Hymenolepididae</taxon>
        <taxon>Rodentolepis</taxon>
    </lineage>
</organism>
<evidence type="ECO:0000313" key="2">
    <source>
        <dbReference type="EMBL" id="VDO02774.1"/>
    </source>
</evidence>
<dbReference type="Proteomes" id="UP000278807">
    <property type="component" value="Unassembled WGS sequence"/>
</dbReference>
<evidence type="ECO:0000313" key="3">
    <source>
        <dbReference type="Proteomes" id="UP000278807"/>
    </source>
</evidence>
<gene>
    <name evidence="2" type="ORF">HNAJ_LOCUS6914</name>
</gene>
<dbReference type="WBParaSite" id="HNAJ_0000691701-mRNA-1">
    <property type="protein sequence ID" value="HNAJ_0000691701-mRNA-1"/>
    <property type="gene ID" value="HNAJ_0000691701"/>
</dbReference>
<keyword evidence="3" id="KW-1185">Reference proteome</keyword>
<dbReference type="EMBL" id="UZAE01009043">
    <property type="protein sequence ID" value="VDO02774.1"/>
    <property type="molecule type" value="Genomic_DNA"/>
</dbReference>
<evidence type="ECO:0000256" key="1">
    <source>
        <dbReference type="SAM" id="MobiDB-lite"/>
    </source>
</evidence>
<name>A0A0R3TIM6_RODNA</name>
<reference evidence="4" key="1">
    <citation type="submission" date="2017-02" db="UniProtKB">
        <authorList>
            <consortium name="WormBaseParasite"/>
        </authorList>
    </citation>
    <scope>IDENTIFICATION</scope>
</reference>
<proteinExistence type="predicted"/>